<feature type="domain" description="Major facilitator superfamily (MFS) profile" evidence="7">
    <location>
        <begin position="15"/>
        <end position="504"/>
    </location>
</feature>
<dbReference type="CDD" id="cd17502">
    <property type="entry name" value="MFS_Azr1_MDR_like"/>
    <property type="match status" value="1"/>
</dbReference>
<dbReference type="Proteomes" id="UP001345013">
    <property type="component" value="Unassembled WGS sequence"/>
</dbReference>
<feature type="transmembrane region" description="Helical" evidence="6">
    <location>
        <begin position="307"/>
        <end position="326"/>
    </location>
</feature>
<keyword evidence="9" id="KW-1185">Reference proteome</keyword>
<feature type="transmembrane region" description="Helical" evidence="6">
    <location>
        <begin position="80"/>
        <end position="106"/>
    </location>
</feature>
<feature type="transmembrane region" description="Helical" evidence="6">
    <location>
        <begin position="369"/>
        <end position="390"/>
    </location>
</feature>
<comment type="subcellular location">
    <subcellularLocation>
        <location evidence="1">Membrane</location>
        <topology evidence="1">Multi-pass membrane protein</topology>
    </subcellularLocation>
</comment>
<evidence type="ECO:0000256" key="4">
    <source>
        <dbReference type="ARBA" id="ARBA00022989"/>
    </source>
</evidence>
<feature type="transmembrane region" description="Helical" evidence="6">
    <location>
        <begin position="112"/>
        <end position="130"/>
    </location>
</feature>
<evidence type="ECO:0000256" key="6">
    <source>
        <dbReference type="SAM" id="Phobius"/>
    </source>
</evidence>
<name>A0ABR0KJW4_9EURO</name>
<evidence type="ECO:0000256" key="2">
    <source>
        <dbReference type="ARBA" id="ARBA00007520"/>
    </source>
</evidence>
<dbReference type="InterPro" id="IPR036259">
    <property type="entry name" value="MFS_trans_sf"/>
</dbReference>
<dbReference type="InterPro" id="IPR011701">
    <property type="entry name" value="MFS"/>
</dbReference>
<feature type="transmembrane region" description="Helical" evidence="6">
    <location>
        <begin position="49"/>
        <end position="68"/>
    </location>
</feature>
<dbReference type="PRINTS" id="PR01036">
    <property type="entry name" value="TCRTETB"/>
</dbReference>
<feature type="transmembrane region" description="Helical" evidence="6">
    <location>
        <begin position="275"/>
        <end position="295"/>
    </location>
</feature>
<sequence length="527" mass="55973">MPQPLRRSKAKLYLAILALYVALFVAALDYSIVSTALPTIAGHFHSASAYTWVGSAYLLAQAASAPTWAKLSDIWGRKIVVLAALSTFFFGSMMCALADSISVLIAGRVVQGASGGGIVVLVNVVVSDLFSLRQRGLVLGLSGIVWTLALGSGPFVGGLLTEKLSWRWIWFINLPFCGAAIALLVACLDMPNPHTPLIEGLIAVDWIGSATIVGFAVMLPMGLTYGSEGVPWSSSRVVALIVSGAATLFLFLLNEAKFAKHPVMPLRIFATRSNLAALVVCFCHGFTYISAAWFLPLYCQSVALASPLRVGTLLLPSALSQAVLYLASGVAIWKTGSYLWVTWIGMACMTLGMGLFIDFSWHFSTAKVVTYQLVAGLGIGFVFEAPLVALQAGVSHRDVASATAAFGFLRNLATSMSIVLGGVVFQAAMERQKQELLAGLGSTDAAMFGREAAASIMLLHELHGPALQIAQQAFAQALRETWMLYTVSSAIGLAASFFIDAKELSTDRIEAAVGLELHRVPRSAADG</sequence>
<proteinExistence type="inferred from homology"/>
<evidence type="ECO:0000256" key="3">
    <source>
        <dbReference type="ARBA" id="ARBA00022692"/>
    </source>
</evidence>
<dbReference type="InterPro" id="IPR020846">
    <property type="entry name" value="MFS_dom"/>
</dbReference>
<dbReference type="EMBL" id="JAVRRG010000016">
    <property type="protein sequence ID" value="KAK5097738.1"/>
    <property type="molecule type" value="Genomic_DNA"/>
</dbReference>
<dbReference type="PANTHER" id="PTHR23501:SF102">
    <property type="entry name" value="DRUG TRANSPORTER, PUTATIVE (AFU_ORTHOLOGUE AFUA_3G08530)-RELATED"/>
    <property type="match status" value="1"/>
</dbReference>
<dbReference type="Gene3D" id="1.20.1250.20">
    <property type="entry name" value="MFS general substrate transporter like domains"/>
    <property type="match status" value="1"/>
</dbReference>
<dbReference type="PANTHER" id="PTHR23501">
    <property type="entry name" value="MAJOR FACILITATOR SUPERFAMILY"/>
    <property type="match status" value="1"/>
</dbReference>
<evidence type="ECO:0000259" key="7">
    <source>
        <dbReference type="PROSITE" id="PS50850"/>
    </source>
</evidence>
<evidence type="ECO:0000256" key="5">
    <source>
        <dbReference type="ARBA" id="ARBA00023136"/>
    </source>
</evidence>
<keyword evidence="5 6" id="KW-0472">Membrane</keyword>
<evidence type="ECO:0000313" key="8">
    <source>
        <dbReference type="EMBL" id="KAK5097738.1"/>
    </source>
</evidence>
<evidence type="ECO:0000313" key="9">
    <source>
        <dbReference type="Proteomes" id="UP001345013"/>
    </source>
</evidence>
<comment type="similarity">
    <text evidence="2">Belongs to the major facilitator superfamily. TCR/Tet family.</text>
</comment>
<protein>
    <recommendedName>
        <fullName evidence="7">Major facilitator superfamily (MFS) profile domain-containing protein</fullName>
    </recommendedName>
</protein>
<dbReference type="PROSITE" id="PS50850">
    <property type="entry name" value="MFS"/>
    <property type="match status" value="1"/>
</dbReference>
<dbReference type="Gene3D" id="1.20.1720.10">
    <property type="entry name" value="Multidrug resistance protein D"/>
    <property type="match status" value="1"/>
</dbReference>
<organism evidence="8 9">
    <name type="scientific">Lithohypha guttulata</name>
    <dbReference type="NCBI Taxonomy" id="1690604"/>
    <lineage>
        <taxon>Eukaryota</taxon>
        <taxon>Fungi</taxon>
        <taxon>Dikarya</taxon>
        <taxon>Ascomycota</taxon>
        <taxon>Pezizomycotina</taxon>
        <taxon>Eurotiomycetes</taxon>
        <taxon>Chaetothyriomycetidae</taxon>
        <taxon>Chaetothyriales</taxon>
        <taxon>Trichomeriaceae</taxon>
        <taxon>Lithohypha</taxon>
    </lineage>
</organism>
<feature type="transmembrane region" description="Helical" evidence="6">
    <location>
        <begin position="137"/>
        <end position="156"/>
    </location>
</feature>
<feature type="transmembrane region" description="Helical" evidence="6">
    <location>
        <begin position="338"/>
        <end position="357"/>
    </location>
</feature>
<keyword evidence="3 6" id="KW-0812">Transmembrane</keyword>
<dbReference type="SUPFAM" id="SSF103473">
    <property type="entry name" value="MFS general substrate transporter"/>
    <property type="match status" value="1"/>
</dbReference>
<reference evidence="8 9" key="1">
    <citation type="submission" date="2023-08" db="EMBL/GenBank/DDBJ databases">
        <title>Black Yeasts Isolated from many extreme environments.</title>
        <authorList>
            <person name="Coleine C."/>
            <person name="Stajich J.E."/>
            <person name="Selbmann L."/>
        </authorList>
    </citation>
    <scope>NUCLEOTIDE SEQUENCE [LARGE SCALE GENOMIC DNA]</scope>
    <source>
        <strain evidence="8 9">CCFEE 5885</strain>
    </source>
</reference>
<accession>A0ABR0KJW4</accession>
<gene>
    <name evidence="8" type="ORF">LTR24_001993</name>
</gene>
<feature type="transmembrane region" description="Helical" evidence="6">
    <location>
        <begin position="168"/>
        <end position="188"/>
    </location>
</feature>
<feature type="transmembrane region" description="Helical" evidence="6">
    <location>
        <begin position="235"/>
        <end position="254"/>
    </location>
</feature>
<feature type="transmembrane region" description="Helical" evidence="6">
    <location>
        <begin position="12"/>
        <end position="37"/>
    </location>
</feature>
<dbReference type="Pfam" id="PF07690">
    <property type="entry name" value="MFS_1"/>
    <property type="match status" value="1"/>
</dbReference>
<feature type="transmembrane region" description="Helical" evidence="6">
    <location>
        <begin position="411"/>
        <end position="429"/>
    </location>
</feature>
<keyword evidence="4 6" id="KW-1133">Transmembrane helix</keyword>
<evidence type="ECO:0000256" key="1">
    <source>
        <dbReference type="ARBA" id="ARBA00004141"/>
    </source>
</evidence>
<comment type="caution">
    <text evidence="8">The sequence shown here is derived from an EMBL/GenBank/DDBJ whole genome shotgun (WGS) entry which is preliminary data.</text>
</comment>
<feature type="transmembrane region" description="Helical" evidence="6">
    <location>
        <begin position="200"/>
        <end position="223"/>
    </location>
</feature>